<evidence type="ECO:0000259" key="1">
    <source>
        <dbReference type="Pfam" id="PF13619"/>
    </source>
</evidence>
<organism evidence="2">
    <name type="scientific">viral metagenome</name>
    <dbReference type="NCBI Taxonomy" id="1070528"/>
    <lineage>
        <taxon>unclassified sequences</taxon>
        <taxon>metagenomes</taxon>
        <taxon>organismal metagenomes</taxon>
    </lineage>
</organism>
<feature type="domain" description="KTSC" evidence="1">
    <location>
        <begin position="14"/>
        <end position="50"/>
    </location>
</feature>
<sequence>MLIKIREGEYVNMSEIVSVSYDHDTQTLDVITKSGITLNYYEVEPDTVTDIVAIINSMTG</sequence>
<protein>
    <submittedName>
        <fullName evidence="2">Putative RNA binding domain protein</fullName>
    </submittedName>
</protein>
<dbReference type="Pfam" id="PF13619">
    <property type="entry name" value="KTSC"/>
    <property type="match status" value="1"/>
</dbReference>
<evidence type="ECO:0000313" key="2">
    <source>
        <dbReference type="EMBL" id="QJA92552.1"/>
    </source>
</evidence>
<dbReference type="AlphaFoldDB" id="A0A6M3LG00"/>
<proteinExistence type="predicted"/>
<dbReference type="EMBL" id="MT143076">
    <property type="protein sequence ID" value="QJA92552.1"/>
    <property type="molecule type" value="Genomic_DNA"/>
</dbReference>
<dbReference type="InterPro" id="IPR025309">
    <property type="entry name" value="KTSC_dom"/>
</dbReference>
<gene>
    <name evidence="2" type="ORF">MM415B04586_0009</name>
</gene>
<name>A0A6M3LG00_9ZZZZ</name>
<reference evidence="2" key="1">
    <citation type="submission" date="2020-03" db="EMBL/GenBank/DDBJ databases">
        <title>The deep terrestrial virosphere.</title>
        <authorList>
            <person name="Holmfeldt K."/>
            <person name="Nilsson E."/>
            <person name="Simone D."/>
            <person name="Lopez-Fernandez M."/>
            <person name="Wu X."/>
            <person name="de Brujin I."/>
            <person name="Lundin D."/>
            <person name="Andersson A."/>
            <person name="Bertilsson S."/>
            <person name="Dopson M."/>
        </authorList>
    </citation>
    <scope>NUCLEOTIDE SEQUENCE</scope>
    <source>
        <strain evidence="2">MM415B04586</strain>
    </source>
</reference>
<accession>A0A6M3LG00</accession>